<proteinExistence type="predicted"/>
<dbReference type="OrthoDB" id="5677388at2"/>
<gene>
    <name evidence="1" type="ORF">JF50_07020</name>
</gene>
<dbReference type="EMBL" id="JWIC01000004">
    <property type="protein sequence ID" value="KID58413.1"/>
    <property type="molecule type" value="Genomic_DNA"/>
</dbReference>
<sequence length="106" mass="12189">MSARLSSIEEVIHQAYDIFLELAPDNLSQEDIDLFNEHREEFGFIEEADVDDSWQAVVAFEQEAEKAHFVQVTIGIEFEDGDEVFAKVLISRDLDAPFCHVVWKQS</sequence>
<organism evidence="1 2">
    <name type="scientific">Pseudoalteromonas luteoviolacea</name>
    <dbReference type="NCBI Taxonomy" id="43657"/>
    <lineage>
        <taxon>Bacteria</taxon>
        <taxon>Pseudomonadati</taxon>
        <taxon>Pseudomonadota</taxon>
        <taxon>Gammaproteobacteria</taxon>
        <taxon>Alteromonadales</taxon>
        <taxon>Pseudoalteromonadaceae</taxon>
        <taxon>Pseudoalteromonas</taxon>
    </lineage>
</organism>
<evidence type="ECO:0000313" key="2">
    <source>
        <dbReference type="Proteomes" id="UP000031327"/>
    </source>
</evidence>
<dbReference type="SUPFAM" id="SSF102816">
    <property type="entry name" value="Putative dsDNA mimic"/>
    <property type="match status" value="1"/>
</dbReference>
<protein>
    <submittedName>
        <fullName evidence="1">DsDNA-mimic protein</fullName>
    </submittedName>
</protein>
<dbReference type="InterPro" id="IPR007376">
    <property type="entry name" value="dsDNA_mimic_put"/>
</dbReference>
<comment type="caution">
    <text evidence="1">The sequence shown here is derived from an EMBL/GenBank/DDBJ whole genome shotgun (WGS) entry which is preliminary data.</text>
</comment>
<evidence type="ECO:0000313" key="1">
    <source>
        <dbReference type="EMBL" id="KID58413.1"/>
    </source>
</evidence>
<name>A0A0C1MUA9_9GAMM</name>
<dbReference type="InterPro" id="IPR036763">
    <property type="entry name" value="Put_dsDNA_mimic_sf"/>
</dbReference>
<accession>A0A0C1MUA9</accession>
<dbReference type="Gene3D" id="3.10.450.140">
    <property type="entry name" value="dsDNA mimic, putative"/>
    <property type="match status" value="1"/>
</dbReference>
<dbReference type="Pfam" id="PF04269">
    <property type="entry name" value="DUF440"/>
    <property type="match status" value="1"/>
</dbReference>
<dbReference type="AlphaFoldDB" id="A0A0C1MUA9"/>
<dbReference type="RefSeq" id="WP_039608702.1">
    <property type="nucleotide sequence ID" value="NZ_JWIC01000004.1"/>
</dbReference>
<dbReference type="Proteomes" id="UP000031327">
    <property type="component" value="Unassembled WGS sequence"/>
</dbReference>
<reference evidence="1 2" key="1">
    <citation type="submission" date="2014-12" db="EMBL/GenBank/DDBJ databases">
        <title>Draft Genome Sequence of Pseudoalteromonas luteoviolacea HI1.</title>
        <authorList>
            <person name="Asahina A.Y."/>
            <person name="Hadfield M.G."/>
        </authorList>
    </citation>
    <scope>NUCLEOTIDE SEQUENCE [LARGE SCALE GENOMIC DNA]</scope>
    <source>
        <strain evidence="1 2">HI1</strain>
    </source>
</reference>